<dbReference type="InterPro" id="IPR042087">
    <property type="entry name" value="DNA_pol_B_thumb"/>
</dbReference>
<dbReference type="InterPro" id="IPR043502">
    <property type="entry name" value="DNA/RNA_pol_sf"/>
</dbReference>
<dbReference type="SUPFAM" id="SSF56672">
    <property type="entry name" value="DNA/RNA polymerases"/>
    <property type="match status" value="1"/>
</dbReference>
<protein>
    <recommendedName>
        <fullName evidence="1">DNA-directed DNA polymerase</fullName>
        <ecNumber evidence="1">2.7.7.7</ecNumber>
    </recommendedName>
</protein>
<proteinExistence type="predicted"/>
<dbReference type="Gene3D" id="1.10.132.60">
    <property type="entry name" value="DNA polymerase family B, C-terminal domain"/>
    <property type="match status" value="1"/>
</dbReference>
<evidence type="ECO:0000313" key="5">
    <source>
        <dbReference type="EMBL" id="MBF4437318.1"/>
    </source>
</evidence>
<feature type="non-terminal residue" evidence="5">
    <location>
        <position position="1"/>
    </location>
</feature>
<sequence length="100" mass="11820">YRKRLHRRLHEYEKNIPPQVRAARIADEKNARLGRPLQYQNRGYIEYLMTVSGPEPKEYLESAIDYQHYIEKQIKPVAEAILPFVGYDFKQLSGPQLGLF</sequence>
<evidence type="ECO:0000256" key="4">
    <source>
        <dbReference type="ARBA" id="ARBA00022932"/>
    </source>
</evidence>
<evidence type="ECO:0000313" key="6">
    <source>
        <dbReference type="Proteomes" id="UP000786185"/>
    </source>
</evidence>
<dbReference type="EC" id="2.7.7.7" evidence="1"/>
<keyword evidence="2 5" id="KW-0808">Transferase</keyword>
<keyword evidence="3 5" id="KW-0548">Nucleotidyltransferase</keyword>
<evidence type="ECO:0000256" key="3">
    <source>
        <dbReference type="ARBA" id="ARBA00022695"/>
    </source>
</evidence>
<keyword evidence="4" id="KW-0239">DNA-directed DNA polymerase</keyword>
<reference evidence="5" key="1">
    <citation type="journal article" date="2021" name="PeerJ">
        <title>Analysis of 44 Vibrio anguillarum genomes reveals high genetic diversity.</title>
        <authorList>
            <person name="Hansen M.J."/>
            <person name="Dalsgaard I."/>
        </authorList>
    </citation>
    <scope>NUCLEOTIDE SEQUENCE</scope>
    <source>
        <strain evidence="5">850617-1/1</strain>
    </source>
</reference>
<accession>A0AAW4BKX3</accession>
<dbReference type="GO" id="GO:0003887">
    <property type="term" value="F:DNA-directed DNA polymerase activity"/>
    <property type="evidence" value="ECO:0007669"/>
    <property type="project" value="UniProtKB-KW"/>
</dbReference>
<gene>
    <name evidence="5" type="ORF">ERJ77_23115</name>
</gene>
<dbReference type="EMBL" id="SCLC01000841">
    <property type="protein sequence ID" value="MBF4437318.1"/>
    <property type="molecule type" value="Genomic_DNA"/>
</dbReference>
<evidence type="ECO:0000256" key="1">
    <source>
        <dbReference type="ARBA" id="ARBA00012417"/>
    </source>
</evidence>
<evidence type="ECO:0000256" key="2">
    <source>
        <dbReference type="ARBA" id="ARBA00022679"/>
    </source>
</evidence>
<dbReference type="Proteomes" id="UP000786185">
    <property type="component" value="Unassembled WGS sequence"/>
</dbReference>
<organism evidence="5 6">
    <name type="scientific">Vibrio anguillarum</name>
    <name type="common">Listonella anguillarum</name>
    <dbReference type="NCBI Taxonomy" id="55601"/>
    <lineage>
        <taxon>Bacteria</taxon>
        <taxon>Pseudomonadati</taxon>
        <taxon>Pseudomonadota</taxon>
        <taxon>Gammaproteobacteria</taxon>
        <taxon>Vibrionales</taxon>
        <taxon>Vibrionaceae</taxon>
        <taxon>Vibrio</taxon>
    </lineage>
</organism>
<dbReference type="AlphaFoldDB" id="A0AAW4BKX3"/>
<comment type="caution">
    <text evidence="5">The sequence shown here is derived from an EMBL/GenBank/DDBJ whole genome shotgun (WGS) entry which is preliminary data.</text>
</comment>
<name>A0AAW4BKX3_VIBAN</name>